<dbReference type="InterPro" id="IPR037140">
    <property type="entry name" value="VHL_beta_dom_sf"/>
</dbReference>
<dbReference type="InterPro" id="IPR036208">
    <property type="entry name" value="VHL_sf"/>
</dbReference>
<evidence type="ECO:0000313" key="4">
    <source>
        <dbReference type="Proteomes" id="UP001530400"/>
    </source>
</evidence>
<dbReference type="AlphaFoldDB" id="A0ABD3NDV7"/>
<feature type="signal peptide" evidence="2">
    <location>
        <begin position="1"/>
        <end position="36"/>
    </location>
</feature>
<feature type="chain" id="PRO_5044884045" evidence="2">
    <location>
        <begin position="37"/>
        <end position="600"/>
    </location>
</feature>
<reference evidence="3 4" key="1">
    <citation type="submission" date="2024-10" db="EMBL/GenBank/DDBJ databases">
        <title>Updated reference genomes for cyclostephanoid diatoms.</title>
        <authorList>
            <person name="Roberts W.R."/>
            <person name="Alverson A.J."/>
        </authorList>
    </citation>
    <scope>NUCLEOTIDE SEQUENCE [LARGE SCALE GENOMIC DNA]</scope>
    <source>
        <strain evidence="3 4">AJA010-31</strain>
    </source>
</reference>
<evidence type="ECO:0000256" key="2">
    <source>
        <dbReference type="SAM" id="SignalP"/>
    </source>
</evidence>
<dbReference type="Proteomes" id="UP001530400">
    <property type="component" value="Unassembled WGS sequence"/>
</dbReference>
<feature type="compositionally biased region" description="Low complexity" evidence="1">
    <location>
        <begin position="39"/>
        <end position="51"/>
    </location>
</feature>
<keyword evidence="4" id="KW-1185">Reference proteome</keyword>
<feature type="region of interest" description="Disordered" evidence="1">
    <location>
        <begin position="31"/>
        <end position="51"/>
    </location>
</feature>
<accession>A0ABD3NDV7</accession>
<dbReference type="SUPFAM" id="SSF49468">
    <property type="entry name" value="VHL"/>
    <property type="match status" value="1"/>
</dbReference>
<evidence type="ECO:0000256" key="1">
    <source>
        <dbReference type="SAM" id="MobiDB-lite"/>
    </source>
</evidence>
<name>A0ABD3NDV7_9STRA</name>
<dbReference type="EMBL" id="JALLPJ020001217">
    <property type="protein sequence ID" value="KAL3773849.1"/>
    <property type="molecule type" value="Genomic_DNA"/>
</dbReference>
<proteinExistence type="predicted"/>
<organism evidence="3 4">
    <name type="scientific">Cyclotella atomus</name>
    <dbReference type="NCBI Taxonomy" id="382360"/>
    <lineage>
        <taxon>Eukaryota</taxon>
        <taxon>Sar</taxon>
        <taxon>Stramenopiles</taxon>
        <taxon>Ochrophyta</taxon>
        <taxon>Bacillariophyta</taxon>
        <taxon>Coscinodiscophyceae</taxon>
        <taxon>Thalassiosirophycidae</taxon>
        <taxon>Stephanodiscales</taxon>
        <taxon>Stephanodiscaceae</taxon>
        <taxon>Cyclotella</taxon>
    </lineage>
</organism>
<feature type="region of interest" description="Disordered" evidence="1">
    <location>
        <begin position="556"/>
        <end position="600"/>
    </location>
</feature>
<evidence type="ECO:0000313" key="3">
    <source>
        <dbReference type="EMBL" id="KAL3773849.1"/>
    </source>
</evidence>
<keyword evidence="2" id="KW-0732">Signal</keyword>
<dbReference type="Gene3D" id="2.60.40.780">
    <property type="entry name" value="von Hippel-Lindau disease tumour suppressor, beta domain"/>
    <property type="match status" value="1"/>
</dbReference>
<protein>
    <submittedName>
        <fullName evidence="3">Uncharacterized protein</fullName>
    </submittedName>
</protein>
<sequence>MGSAAIPILAASTTTLLLYIALLSHHSSHPFTPAHADESPSSVNNDSTSTNSNVVTSFDQFPFDENNHLSSHILAYPNTEPCKSFIESQLAQQTELYLHLPLAVDGDVASALFPDSPGSSSTDADADTPGSIQECPLVCLDRGIDAHLLPYPMPQKYYSPKSNDEHRSDISSSLSKFLGSHSCGKVEIAVINYTPSTLDFYWVNPTGEEVYLYPLERKEFNTKFIHTFLTHRFRAKNPENGEIVFDQVVEFAGTFGIGNHINPHRERDIRQQVKNTMDGEWRKKQMVKRTFSKLGFDKGRLPNDLYGSMRSFYYNNREYPHRLMEEWDSKGVYVNYWETDCNFIQIPWTQKKWWQMRLLDVVEEWAGVREFPIIIFNAQYHFTDLYGMRQYTRGARLLTHVDRINTHAVSLIVNIAQGNVTQPWTVEVYDHADRLHEVVMEPGDIVYYESAKALHGRNTPLAGGYYTNLFTHYRPIGDPQWYEKENPAGTPEPLIDVGTCELVGNADDYSKGAVKCENDGIGPHLSPKMFTATSGEDLYNLWLSVGPEFDDVVGEAEPVEQEEHFEEDEEVQEYDEEEHGEEEEEEDGEEYDEEEGHDEF</sequence>
<comment type="caution">
    <text evidence="3">The sequence shown here is derived from an EMBL/GenBank/DDBJ whole genome shotgun (WGS) entry which is preliminary data.</text>
</comment>
<gene>
    <name evidence="3" type="ORF">ACHAWO_002214</name>
</gene>